<proteinExistence type="predicted"/>
<accession>A0ABR4RF79</accession>
<sequence length="134" mass="14237">MSCTFSATPGWACRYAISTRGSRRAASDGSAATATWPCSALAMPLTASMASRNATCSEAACCMNTSPAAVSRTVRVVRSNRRTPSASSMRSTWVDSADCDRCSCAAACRKLSVRPNTRTVSISRMDRLIFTAPH</sequence>
<dbReference type="Proteomes" id="UP000025756">
    <property type="component" value="Unassembled WGS sequence"/>
</dbReference>
<protein>
    <submittedName>
        <fullName evidence="1">Uncharacterized protein</fullName>
    </submittedName>
</protein>
<comment type="caution">
    <text evidence="1">The sequence shown here is derived from an EMBL/GenBank/DDBJ whole genome shotgun (WGS) entry which is preliminary data.</text>
</comment>
<reference evidence="1 2" key="1">
    <citation type="submission" date="2014-03" db="EMBL/GenBank/DDBJ databases">
        <title>Genome sequence of Bordetella bronchiseptica.</title>
        <authorList>
            <person name="Harvill E."/>
            <person name="Goodfield L.L."/>
            <person name="Ivanov Y.V."/>
            <person name="Meyer J.A."/>
            <person name="Muse S.J."/>
            <person name="Jacobs N."/>
            <person name="Bendor L."/>
            <person name="Smallridge W.E."/>
            <person name="Brinkac L.M."/>
            <person name="Sanka R."/>
            <person name="Kim M."/>
            <person name="Losada L."/>
        </authorList>
    </citation>
    <scope>NUCLEOTIDE SEQUENCE [LARGE SCALE GENOMIC DNA]</scope>
    <source>
        <strain evidence="1 2">00-P-2796</strain>
    </source>
</reference>
<keyword evidence="2" id="KW-1185">Reference proteome</keyword>
<gene>
    <name evidence="1" type="ORF">L490_2243</name>
</gene>
<evidence type="ECO:0000313" key="2">
    <source>
        <dbReference type="Proteomes" id="UP000025756"/>
    </source>
</evidence>
<evidence type="ECO:0000313" key="1">
    <source>
        <dbReference type="EMBL" id="KCV34779.1"/>
    </source>
</evidence>
<name>A0ABR4RF79_BORBO</name>
<organism evidence="1 2">
    <name type="scientific">Bordetella bronchiseptica 00-P-2796</name>
    <dbReference type="NCBI Taxonomy" id="1331199"/>
    <lineage>
        <taxon>Bacteria</taxon>
        <taxon>Pseudomonadati</taxon>
        <taxon>Pseudomonadota</taxon>
        <taxon>Betaproteobacteria</taxon>
        <taxon>Burkholderiales</taxon>
        <taxon>Alcaligenaceae</taxon>
        <taxon>Bordetella</taxon>
    </lineage>
</organism>
<dbReference type="EMBL" id="JGWH01000094">
    <property type="protein sequence ID" value="KCV34779.1"/>
    <property type="molecule type" value="Genomic_DNA"/>
</dbReference>